<evidence type="ECO:0000313" key="3">
    <source>
        <dbReference type="EMBL" id="EGG04283.1"/>
    </source>
</evidence>
<organism evidence="4">
    <name type="scientific">Melampsora larici-populina (strain 98AG31 / pathotype 3-4-7)</name>
    <name type="common">Poplar leaf rust fungus</name>
    <dbReference type="NCBI Taxonomy" id="747676"/>
    <lineage>
        <taxon>Eukaryota</taxon>
        <taxon>Fungi</taxon>
        <taxon>Dikarya</taxon>
        <taxon>Basidiomycota</taxon>
        <taxon>Pucciniomycotina</taxon>
        <taxon>Pucciniomycetes</taxon>
        <taxon>Pucciniales</taxon>
        <taxon>Melampsoraceae</taxon>
        <taxon>Melampsora</taxon>
    </lineage>
</organism>
<accession>F4RTM6</accession>
<dbReference type="GO" id="GO:0003924">
    <property type="term" value="F:GTPase activity"/>
    <property type="evidence" value="ECO:0007669"/>
    <property type="project" value="InterPro"/>
</dbReference>
<keyword evidence="1" id="KW-0547">Nucleotide-binding</keyword>
<dbReference type="GO" id="GO:0007264">
    <property type="term" value="P:small GTPase-mediated signal transduction"/>
    <property type="evidence" value="ECO:0007669"/>
    <property type="project" value="InterPro"/>
</dbReference>
<dbReference type="GO" id="GO:0005525">
    <property type="term" value="F:GTP binding"/>
    <property type="evidence" value="ECO:0007669"/>
    <property type="project" value="UniProtKB-KW"/>
</dbReference>
<sequence length="115" mass="12998">MFCYQLPRFLRQRSRKVDFRSLALLLGLTIVLVGCKKDLRNDPKTIDELRRTSQRPVTSDEGMAVAQKIGAQCYLECSAKSGHGVREVFEHATWYALLAKKGGGRRTRGKVCNIL</sequence>
<keyword evidence="4" id="KW-1185">Reference proteome</keyword>
<evidence type="ECO:0000313" key="4">
    <source>
        <dbReference type="Proteomes" id="UP000001072"/>
    </source>
</evidence>
<dbReference type="SMART" id="SM00174">
    <property type="entry name" value="RHO"/>
    <property type="match status" value="1"/>
</dbReference>
<dbReference type="STRING" id="747676.F4RTM6"/>
<reference evidence="4" key="1">
    <citation type="journal article" date="2011" name="Proc. Natl. Acad. Sci. U.S.A.">
        <title>Obligate biotrophy features unraveled by the genomic analysis of rust fungi.</title>
        <authorList>
            <person name="Duplessis S."/>
            <person name="Cuomo C.A."/>
            <person name="Lin Y.-C."/>
            <person name="Aerts A."/>
            <person name="Tisserant E."/>
            <person name="Veneault-Fourrey C."/>
            <person name="Joly D.L."/>
            <person name="Hacquard S."/>
            <person name="Amselem J."/>
            <person name="Cantarel B.L."/>
            <person name="Chiu R."/>
            <person name="Coutinho P.M."/>
            <person name="Feau N."/>
            <person name="Field M."/>
            <person name="Frey P."/>
            <person name="Gelhaye E."/>
            <person name="Goldberg J."/>
            <person name="Grabherr M.G."/>
            <person name="Kodira C.D."/>
            <person name="Kohler A."/>
            <person name="Kuees U."/>
            <person name="Lindquist E.A."/>
            <person name="Lucas S.M."/>
            <person name="Mago R."/>
            <person name="Mauceli E."/>
            <person name="Morin E."/>
            <person name="Murat C."/>
            <person name="Pangilinan J.L."/>
            <person name="Park R."/>
            <person name="Pearson M."/>
            <person name="Quesneville H."/>
            <person name="Rouhier N."/>
            <person name="Sakthikumar S."/>
            <person name="Salamov A.A."/>
            <person name="Schmutz J."/>
            <person name="Selles B."/>
            <person name="Shapiro H."/>
            <person name="Tanguay P."/>
            <person name="Tuskan G.A."/>
            <person name="Henrissat B."/>
            <person name="Van de Peer Y."/>
            <person name="Rouze P."/>
            <person name="Ellis J.G."/>
            <person name="Dodds P.N."/>
            <person name="Schein J.E."/>
            <person name="Zhong S."/>
            <person name="Hamelin R.C."/>
            <person name="Grigoriev I.V."/>
            <person name="Szabo L.J."/>
            <person name="Martin F."/>
        </authorList>
    </citation>
    <scope>NUCLEOTIDE SEQUENCE [LARGE SCALE GENOMIC DNA]</scope>
    <source>
        <strain evidence="4">98AG31 / pathotype 3-4-7</strain>
    </source>
</reference>
<dbReference type="KEGG" id="mlr:MELLADRAFT_89515"/>
<dbReference type="Gene3D" id="3.40.50.300">
    <property type="entry name" value="P-loop containing nucleotide triphosphate hydrolases"/>
    <property type="match status" value="1"/>
</dbReference>
<dbReference type="InterPro" id="IPR001806">
    <property type="entry name" value="Small_GTPase"/>
</dbReference>
<dbReference type="OrthoDB" id="8830751at2759"/>
<gene>
    <name evidence="3" type="ORF">MELLADRAFT_89515</name>
</gene>
<dbReference type="InterPro" id="IPR003578">
    <property type="entry name" value="Small_GTPase_Rho"/>
</dbReference>
<dbReference type="SUPFAM" id="SSF52540">
    <property type="entry name" value="P-loop containing nucleoside triphosphate hydrolases"/>
    <property type="match status" value="1"/>
</dbReference>
<dbReference type="InParanoid" id="F4RTM6"/>
<dbReference type="Proteomes" id="UP000001072">
    <property type="component" value="Unassembled WGS sequence"/>
</dbReference>
<dbReference type="VEuPathDB" id="FungiDB:MELLADRAFT_89515"/>
<dbReference type="Pfam" id="PF00071">
    <property type="entry name" value="Ras"/>
    <property type="match status" value="1"/>
</dbReference>
<dbReference type="HOGENOM" id="CLU_2109566_0_0_1"/>
<evidence type="ECO:0000256" key="2">
    <source>
        <dbReference type="ARBA" id="ARBA00023134"/>
    </source>
</evidence>
<keyword evidence="2" id="KW-0342">GTP-binding</keyword>
<dbReference type="RefSeq" id="XP_007412412.1">
    <property type="nucleotide sequence ID" value="XM_007412350.1"/>
</dbReference>
<dbReference type="GeneID" id="18935225"/>
<evidence type="ECO:0000256" key="1">
    <source>
        <dbReference type="ARBA" id="ARBA00022741"/>
    </source>
</evidence>
<dbReference type="PANTHER" id="PTHR24072">
    <property type="entry name" value="RHO FAMILY GTPASE"/>
    <property type="match status" value="1"/>
</dbReference>
<dbReference type="EMBL" id="GL883119">
    <property type="protein sequence ID" value="EGG04283.1"/>
    <property type="molecule type" value="Genomic_DNA"/>
</dbReference>
<dbReference type="AlphaFoldDB" id="F4RTM6"/>
<dbReference type="InterPro" id="IPR027417">
    <property type="entry name" value="P-loop_NTPase"/>
</dbReference>
<name>F4RTM6_MELLP</name>
<proteinExistence type="predicted"/>
<dbReference type="eggNOG" id="KOG0393">
    <property type="taxonomic scope" value="Eukaryota"/>
</dbReference>
<protein>
    <submittedName>
        <fullName evidence="3">Uncharacterized protein</fullName>
    </submittedName>
</protein>